<dbReference type="SUPFAM" id="SSF53335">
    <property type="entry name" value="S-adenosyl-L-methionine-dependent methyltransferases"/>
    <property type="match status" value="1"/>
</dbReference>
<sequence>MEIIRGNIYDYPKYYDVLFGADCQAEIKFLRACFERYARIPVHRVFEPACGTGRLLIRLARQGFDVAGLDINPKAVEFCNKRLNRYGFPSTVWVGDMTDFRVRRKFEAAFNTINSFRHLPDDRAAISHLQCMRHAIRKGGLYVLGFHLTPNRPPTCTEEAWVARKGYLQVNSWMKTISLDREHRKERVYLQFDIYTPTRSLRIADEFIFRTYDRHQFSRLLKKAGGWEVAATYDFAYRIDDPIVVDDQTEDVVFVLRAV</sequence>
<evidence type="ECO:0000259" key="1">
    <source>
        <dbReference type="Pfam" id="PF13649"/>
    </source>
</evidence>
<gene>
    <name evidence="2" type="ORF">THTE_3813</name>
</gene>
<keyword evidence="2" id="KW-0489">Methyltransferase</keyword>
<reference evidence="2 3" key="1">
    <citation type="journal article" name="Front. Microbiol.">
        <title>Sugar Metabolism of the First Thermophilic Planctomycete Thermogutta terrifontis: Comparative Genomic and Transcriptomic Approaches.</title>
        <authorList>
            <person name="Elcheninov A.G."/>
            <person name="Menzel P."/>
            <person name="Gudbergsdottir S.R."/>
            <person name="Slesarev A.I."/>
            <person name="Kadnikov V.V."/>
            <person name="Krogh A."/>
            <person name="Bonch-Osmolovskaya E.A."/>
            <person name="Peng X."/>
            <person name="Kublanov I.V."/>
        </authorList>
    </citation>
    <scope>NUCLEOTIDE SEQUENCE [LARGE SCALE GENOMIC DNA]</scope>
    <source>
        <strain evidence="2 3">R1</strain>
    </source>
</reference>
<proteinExistence type="predicted"/>
<dbReference type="GO" id="GO:0008168">
    <property type="term" value="F:methyltransferase activity"/>
    <property type="evidence" value="ECO:0007669"/>
    <property type="project" value="UniProtKB-KW"/>
</dbReference>
<dbReference type="OrthoDB" id="9811589at2"/>
<dbReference type="Gene3D" id="3.40.50.150">
    <property type="entry name" value="Vaccinia Virus protein VP39"/>
    <property type="match status" value="1"/>
</dbReference>
<dbReference type="KEGG" id="ttf:THTE_3813"/>
<keyword evidence="2" id="KW-0808">Transferase</keyword>
<dbReference type="AlphaFoldDB" id="A0A286RKD7"/>
<protein>
    <submittedName>
        <fullName evidence="2">Methyltransferase</fullName>
    </submittedName>
</protein>
<dbReference type="EMBL" id="CP018477">
    <property type="protein sequence ID" value="ASV76414.1"/>
    <property type="molecule type" value="Genomic_DNA"/>
</dbReference>
<evidence type="ECO:0000313" key="2">
    <source>
        <dbReference type="EMBL" id="ASV76414.1"/>
    </source>
</evidence>
<dbReference type="Gene3D" id="2.20.25.110">
    <property type="entry name" value="S-adenosyl-L-methionine-dependent methyltransferases"/>
    <property type="match status" value="1"/>
</dbReference>
<dbReference type="GO" id="GO:0032259">
    <property type="term" value="P:methylation"/>
    <property type="evidence" value="ECO:0007669"/>
    <property type="project" value="UniProtKB-KW"/>
</dbReference>
<dbReference type="CDD" id="cd02440">
    <property type="entry name" value="AdoMet_MTases"/>
    <property type="match status" value="1"/>
</dbReference>
<dbReference type="Proteomes" id="UP000215086">
    <property type="component" value="Chromosome"/>
</dbReference>
<dbReference type="RefSeq" id="WP_095416205.1">
    <property type="nucleotide sequence ID" value="NZ_CP018477.1"/>
</dbReference>
<accession>A0A286RKD7</accession>
<keyword evidence="3" id="KW-1185">Reference proteome</keyword>
<organism evidence="2 3">
    <name type="scientific">Thermogutta terrifontis</name>
    <dbReference type="NCBI Taxonomy" id="1331910"/>
    <lineage>
        <taxon>Bacteria</taxon>
        <taxon>Pseudomonadati</taxon>
        <taxon>Planctomycetota</taxon>
        <taxon>Planctomycetia</taxon>
        <taxon>Pirellulales</taxon>
        <taxon>Thermoguttaceae</taxon>
        <taxon>Thermogutta</taxon>
    </lineage>
</organism>
<evidence type="ECO:0000313" key="3">
    <source>
        <dbReference type="Proteomes" id="UP000215086"/>
    </source>
</evidence>
<name>A0A286RKD7_9BACT</name>
<dbReference type="Pfam" id="PF13649">
    <property type="entry name" value="Methyltransf_25"/>
    <property type="match status" value="1"/>
</dbReference>
<feature type="domain" description="Methyltransferase" evidence="1">
    <location>
        <begin position="45"/>
        <end position="140"/>
    </location>
</feature>
<dbReference type="InterPro" id="IPR029063">
    <property type="entry name" value="SAM-dependent_MTases_sf"/>
</dbReference>
<dbReference type="InterPro" id="IPR041698">
    <property type="entry name" value="Methyltransf_25"/>
</dbReference>